<name>A0ABS9X927_9GAMM</name>
<proteinExistence type="predicted"/>
<sequence>MLKLVSAIYLFIIICSNTESGYDITKTVNNSVSNQLVFDLYPDDNLDLDLDHLIPKTAYNNKLLQLTYIAKQLSKEDAPLVKNKYQYLRPRAPPLT</sequence>
<dbReference type="Proteomes" id="UP001139646">
    <property type="component" value="Unassembled WGS sequence"/>
</dbReference>
<accession>A0ABS9X927</accession>
<dbReference type="EMBL" id="JAKKSL010000005">
    <property type="protein sequence ID" value="MCI2285572.1"/>
    <property type="molecule type" value="Genomic_DNA"/>
</dbReference>
<evidence type="ECO:0000313" key="1">
    <source>
        <dbReference type="EMBL" id="MCI2285572.1"/>
    </source>
</evidence>
<organism evidence="1 2">
    <name type="scientific">Colwellia maritima</name>
    <dbReference type="NCBI Taxonomy" id="2912588"/>
    <lineage>
        <taxon>Bacteria</taxon>
        <taxon>Pseudomonadati</taxon>
        <taxon>Pseudomonadota</taxon>
        <taxon>Gammaproteobacteria</taxon>
        <taxon>Alteromonadales</taxon>
        <taxon>Colwelliaceae</taxon>
        <taxon>Colwellia</taxon>
    </lineage>
</organism>
<comment type="caution">
    <text evidence="1">The sequence shown here is derived from an EMBL/GenBank/DDBJ whole genome shotgun (WGS) entry which is preliminary data.</text>
</comment>
<gene>
    <name evidence="1" type="ORF">L3081_21985</name>
</gene>
<keyword evidence="2" id="KW-1185">Reference proteome</keyword>
<protein>
    <submittedName>
        <fullName evidence="1">Uncharacterized protein</fullName>
    </submittedName>
</protein>
<dbReference type="RefSeq" id="WP_242288447.1">
    <property type="nucleotide sequence ID" value="NZ_JAKKSL010000005.1"/>
</dbReference>
<evidence type="ECO:0000313" key="2">
    <source>
        <dbReference type="Proteomes" id="UP001139646"/>
    </source>
</evidence>
<reference evidence="1" key="1">
    <citation type="submission" date="2022-01" db="EMBL/GenBank/DDBJ databases">
        <title>Colwellia maritima, isolated from seawater.</title>
        <authorList>
            <person name="Kristyanto S."/>
            <person name="Jung J."/>
            <person name="Jeon C.O."/>
        </authorList>
    </citation>
    <scope>NUCLEOTIDE SEQUENCE</scope>
    <source>
        <strain evidence="1">MSW7</strain>
    </source>
</reference>